<evidence type="ECO:0000256" key="4">
    <source>
        <dbReference type="SAM" id="Phobius"/>
    </source>
</evidence>
<dbReference type="AlphaFoldDB" id="A0A9Q0ICA5"/>
<comment type="caution">
    <text evidence="5">The sequence shown here is derived from an EMBL/GenBank/DDBJ whole genome shotgun (WGS) entry which is preliminary data.</text>
</comment>
<keyword evidence="4" id="KW-0472">Membrane</keyword>
<gene>
    <name evidence="5" type="ORF">NHX12_007715</name>
</gene>
<evidence type="ECO:0000313" key="5">
    <source>
        <dbReference type="EMBL" id="KAJ3592588.1"/>
    </source>
</evidence>
<dbReference type="GO" id="GO:0016020">
    <property type="term" value="C:membrane"/>
    <property type="evidence" value="ECO:0007669"/>
    <property type="project" value="TreeGrafter"/>
</dbReference>
<dbReference type="PANTHER" id="PTHR21824">
    <property type="entry name" value="TRANSMEMBRANE PROTEIN 177"/>
    <property type="match status" value="1"/>
</dbReference>
<evidence type="ECO:0000256" key="3">
    <source>
        <dbReference type="ARBA" id="ARBA00014595"/>
    </source>
</evidence>
<evidence type="ECO:0000256" key="2">
    <source>
        <dbReference type="ARBA" id="ARBA00005794"/>
    </source>
</evidence>
<dbReference type="InterPro" id="IPR026620">
    <property type="entry name" value="TMEM177"/>
</dbReference>
<keyword evidence="6" id="KW-1185">Reference proteome</keyword>
<evidence type="ECO:0000256" key="1">
    <source>
        <dbReference type="ARBA" id="ARBA00003998"/>
    </source>
</evidence>
<sequence>MSYSILKFSFLLQKYRSPVMVVSCGGLLAANMFYHTFPGLSFRQLYQAWSRGKPISLSDQLQGLFQQVLEDYGVRSPAGYSCFASYGFHPVAAGAPWLPGGAHVGLPANFDSTAQDPGGITQRSVYVDGEAVAWDSEAGGALRDALVFSPAAQRFAVAREVARLDVGGPLVSAVVAPVSLGLVWVYSAALKQMLGLHGGPAPLRGAANLAALGLGALTHLLVSEAVSQWVEYGSDRRAAAVSPDYTRGGVEFYDKLLSHNRTLRALMGPKGEKVYAASGNIFPAHLLQLKHAPYTSRRDFLLSLLKNTA</sequence>
<feature type="transmembrane region" description="Helical" evidence="4">
    <location>
        <begin position="15"/>
        <end position="34"/>
    </location>
</feature>
<proteinExistence type="inferred from homology"/>
<dbReference type="Proteomes" id="UP001148018">
    <property type="component" value="Unassembled WGS sequence"/>
</dbReference>
<dbReference type="PANTHER" id="PTHR21824:SF4">
    <property type="entry name" value="TRANSMEMBRANE PROTEIN 177"/>
    <property type="match status" value="1"/>
</dbReference>
<keyword evidence="4" id="KW-1133">Transmembrane helix</keyword>
<accession>A0A9Q0ICA5</accession>
<feature type="transmembrane region" description="Helical" evidence="4">
    <location>
        <begin position="164"/>
        <end position="186"/>
    </location>
</feature>
<dbReference type="EMBL" id="JANIIK010000113">
    <property type="protein sequence ID" value="KAJ3592588.1"/>
    <property type="molecule type" value="Genomic_DNA"/>
</dbReference>
<name>A0A9Q0ICA5_9TELE</name>
<protein>
    <recommendedName>
        <fullName evidence="3">Transmembrane protein 177</fullName>
    </recommendedName>
</protein>
<evidence type="ECO:0000313" key="6">
    <source>
        <dbReference type="Proteomes" id="UP001148018"/>
    </source>
</evidence>
<dbReference type="OrthoDB" id="110174at2759"/>
<comment type="similarity">
    <text evidence="2">Belongs to the TMEM177 family.</text>
</comment>
<keyword evidence="4" id="KW-0812">Transmembrane</keyword>
<organism evidence="5 6">
    <name type="scientific">Muraenolepis orangiensis</name>
    <name type="common">Patagonian moray cod</name>
    <dbReference type="NCBI Taxonomy" id="630683"/>
    <lineage>
        <taxon>Eukaryota</taxon>
        <taxon>Metazoa</taxon>
        <taxon>Chordata</taxon>
        <taxon>Craniata</taxon>
        <taxon>Vertebrata</taxon>
        <taxon>Euteleostomi</taxon>
        <taxon>Actinopterygii</taxon>
        <taxon>Neopterygii</taxon>
        <taxon>Teleostei</taxon>
        <taxon>Neoteleostei</taxon>
        <taxon>Acanthomorphata</taxon>
        <taxon>Zeiogadaria</taxon>
        <taxon>Gadariae</taxon>
        <taxon>Gadiformes</taxon>
        <taxon>Muraenolepidoidei</taxon>
        <taxon>Muraenolepididae</taxon>
        <taxon>Muraenolepis</taxon>
    </lineage>
</organism>
<comment type="function">
    <text evidence="1">Plays a role in the early steps of cytochrome c oxidase subunit II (MT-CO2/COX2) maturation and is required for the stabilization of COX20 and the newly synthesized MT-CO2/COX2 protein.</text>
</comment>
<reference evidence="5" key="1">
    <citation type="submission" date="2022-07" db="EMBL/GenBank/DDBJ databases">
        <title>Chromosome-level genome of Muraenolepis orangiensis.</title>
        <authorList>
            <person name="Kim J."/>
        </authorList>
    </citation>
    <scope>NUCLEOTIDE SEQUENCE</scope>
    <source>
        <strain evidence="5">KU_S4_2022</strain>
        <tissue evidence="5">Muscle</tissue>
    </source>
</reference>